<evidence type="ECO:0000313" key="3">
    <source>
        <dbReference type="EMBL" id="AVP97728.1"/>
    </source>
</evidence>
<evidence type="ECO:0000313" key="4">
    <source>
        <dbReference type="Proteomes" id="UP000241074"/>
    </source>
</evidence>
<keyword evidence="2" id="KW-0472">Membrane</keyword>
<organism evidence="3 4">
    <name type="scientific">Ahniella affigens</name>
    <dbReference type="NCBI Taxonomy" id="2021234"/>
    <lineage>
        <taxon>Bacteria</taxon>
        <taxon>Pseudomonadati</taxon>
        <taxon>Pseudomonadota</taxon>
        <taxon>Gammaproteobacteria</taxon>
        <taxon>Lysobacterales</taxon>
        <taxon>Rhodanobacteraceae</taxon>
        <taxon>Ahniella</taxon>
    </lineage>
</organism>
<dbReference type="AlphaFoldDB" id="A0A2P1PSB3"/>
<reference evidence="3 4" key="1">
    <citation type="submission" date="2018-03" db="EMBL/GenBank/DDBJ databases">
        <title>Ahniella affigens gen. nov., sp. nov., a gammaproteobacterium isolated from sandy soil near a stream.</title>
        <authorList>
            <person name="Ko Y."/>
            <person name="Kim J.-H."/>
        </authorList>
    </citation>
    <scope>NUCLEOTIDE SEQUENCE [LARGE SCALE GENOMIC DNA]</scope>
    <source>
        <strain evidence="3 4">D13</strain>
    </source>
</reference>
<evidence type="ECO:0000256" key="2">
    <source>
        <dbReference type="SAM" id="Phobius"/>
    </source>
</evidence>
<keyword evidence="2" id="KW-1133">Transmembrane helix</keyword>
<feature type="transmembrane region" description="Helical" evidence="2">
    <location>
        <begin position="112"/>
        <end position="136"/>
    </location>
</feature>
<evidence type="ECO:0008006" key="5">
    <source>
        <dbReference type="Google" id="ProtNLM"/>
    </source>
</evidence>
<feature type="compositionally biased region" description="Pro residues" evidence="1">
    <location>
        <begin position="13"/>
        <end position="25"/>
    </location>
</feature>
<protein>
    <recommendedName>
        <fullName evidence="5">Transmembrane protein</fullName>
    </recommendedName>
</protein>
<sequence>MEPRPEDATEYPPMSPDAASPPPQEPGQAMLDGLNWGALALTSFWLIRNGFLLTFLIYLGLLVMTGPFALVISLLFFVRGTKWSWGNGQRWQSFDQFADSQYIWGYIGKVSLLLQLAAIVWVISYYETIQALLALLRDSNR</sequence>
<name>A0A2P1PSB3_9GAMM</name>
<reference evidence="3 4" key="2">
    <citation type="submission" date="2018-03" db="EMBL/GenBank/DDBJ databases">
        <authorList>
            <person name="Keele B.F."/>
        </authorList>
    </citation>
    <scope>NUCLEOTIDE SEQUENCE [LARGE SCALE GENOMIC DNA]</scope>
    <source>
        <strain evidence="3 4">D13</strain>
    </source>
</reference>
<keyword evidence="4" id="KW-1185">Reference proteome</keyword>
<accession>A0A2P1PSB3</accession>
<feature type="transmembrane region" description="Helical" evidence="2">
    <location>
        <begin position="51"/>
        <end position="78"/>
    </location>
</feature>
<evidence type="ECO:0000256" key="1">
    <source>
        <dbReference type="SAM" id="MobiDB-lite"/>
    </source>
</evidence>
<proteinExistence type="predicted"/>
<dbReference type="Proteomes" id="UP000241074">
    <property type="component" value="Chromosome"/>
</dbReference>
<gene>
    <name evidence="3" type="ORF">C7S18_11190</name>
</gene>
<feature type="region of interest" description="Disordered" evidence="1">
    <location>
        <begin position="1"/>
        <end position="25"/>
    </location>
</feature>
<keyword evidence="2" id="KW-0812">Transmembrane</keyword>
<dbReference type="KEGG" id="xba:C7S18_11190"/>
<dbReference type="EMBL" id="CP027860">
    <property type="protein sequence ID" value="AVP97728.1"/>
    <property type="molecule type" value="Genomic_DNA"/>
</dbReference>